<keyword evidence="3" id="KW-0964">Secreted</keyword>
<evidence type="ECO:0000256" key="2">
    <source>
        <dbReference type="ARBA" id="ARBA00022512"/>
    </source>
</evidence>
<dbReference type="GO" id="GO:0005199">
    <property type="term" value="F:structural constituent of cell wall"/>
    <property type="evidence" value="ECO:0007669"/>
    <property type="project" value="InterPro"/>
</dbReference>
<protein>
    <recommendedName>
        <fullName evidence="8">Cell wall mannoprotein PIR1-like C-terminal domain-containing protein</fullName>
    </recommendedName>
</protein>
<feature type="signal peptide" evidence="7">
    <location>
        <begin position="1"/>
        <end position="16"/>
    </location>
</feature>
<comment type="subcellular location">
    <subcellularLocation>
        <location evidence="1">Secreted</location>
        <location evidence="1">Cell wall</location>
    </subcellularLocation>
</comment>
<proteinExistence type="inferred from homology"/>
<dbReference type="PANTHER" id="PTHR47254">
    <property type="entry name" value="CELL WALL MANNOPROTEIN CIS3-RELATED"/>
    <property type="match status" value="1"/>
</dbReference>
<comment type="caution">
    <text evidence="9">The sequence shown here is derived from an EMBL/GenBank/DDBJ whole genome shotgun (WGS) entry which is preliminary data.</text>
</comment>
<evidence type="ECO:0000313" key="10">
    <source>
        <dbReference type="Proteomes" id="UP000256645"/>
    </source>
</evidence>
<dbReference type="AlphaFoldDB" id="A0A3D8QKF4"/>
<dbReference type="Proteomes" id="UP000256645">
    <property type="component" value="Unassembled WGS sequence"/>
</dbReference>
<dbReference type="GO" id="GO:0031505">
    <property type="term" value="P:fungal-type cell wall organization"/>
    <property type="evidence" value="ECO:0007669"/>
    <property type="project" value="UniProtKB-ARBA"/>
</dbReference>
<feature type="domain" description="Cell wall mannoprotein PIR1-like C-terminal" evidence="8">
    <location>
        <begin position="78"/>
        <end position="151"/>
    </location>
</feature>
<name>A0A3D8QKF4_9HELO</name>
<comment type="similarity">
    <text evidence="6">Belongs to the PIR protein family.</text>
</comment>
<evidence type="ECO:0000256" key="3">
    <source>
        <dbReference type="ARBA" id="ARBA00022525"/>
    </source>
</evidence>
<dbReference type="InterPro" id="IPR051153">
    <property type="entry name" value="Yeast_CWMannoprotein_PIR"/>
</dbReference>
<evidence type="ECO:0000256" key="7">
    <source>
        <dbReference type="SAM" id="SignalP"/>
    </source>
</evidence>
<evidence type="ECO:0000256" key="1">
    <source>
        <dbReference type="ARBA" id="ARBA00004191"/>
    </source>
</evidence>
<accession>A0A3D8QKF4</accession>
<evidence type="ECO:0000256" key="4">
    <source>
        <dbReference type="ARBA" id="ARBA00022729"/>
    </source>
</evidence>
<dbReference type="OrthoDB" id="5415592at2759"/>
<evidence type="ECO:0000256" key="5">
    <source>
        <dbReference type="ARBA" id="ARBA00022737"/>
    </source>
</evidence>
<gene>
    <name evidence="9" type="ORF">BP6252_11718</name>
</gene>
<evidence type="ECO:0000313" key="9">
    <source>
        <dbReference type="EMBL" id="RDW62285.1"/>
    </source>
</evidence>
<dbReference type="EMBL" id="PDLM01000014">
    <property type="protein sequence ID" value="RDW62285.1"/>
    <property type="molecule type" value="Genomic_DNA"/>
</dbReference>
<dbReference type="GO" id="GO:0009277">
    <property type="term" value="C:fungal-type cell wall"/>
    <property type="evidence" value="ECO:0007669"/>
    <property type="project" value="TreeGrafter"/>
</dbReference>
<reference evidence="9 10" key="1">
    <citation type="journal article" date="2018" name="IMA Fungus">
        <title>IMA Genome-F 9: Draft genome sequence of Annulohypoxylon stygium, Aspergillus mulundensis, Berkeleyomyces basicola (syn. Thielaviopsis basicola), Ceratocystis smalleyi, two Cercospora beticola strains, Coleophoma cylindrospora, Fusarium fracticaudum, Phialophora cf. hyalina, and Morchella septimelata.</title>
        <authorList>
            <person name="Wingfield B.D."/>
            <person name="Bills G.F."/>
            <person name="Dong Y."/>
            <person name="Huang W."/>
            <person name="Nel W.J."/>
            <person name="Swalarsk-Parry B.S."/>
            <person name="Vaghefi N."/>
            <person name="Wilken P.M."/>
            <person name="An Z."/>
            <person name="de Beer Z.W."/>
            <person name="De Vos L."/>
            <person name="Chen L."/>
            <person name="Duong T.A."/>
            <person name="Gao Y."/>
            <person name="Hammerbacher A."/>
            <person name="Kikkert J.R."/>
            <person name="Li Y."/>
            <person name="Li H."/>
            <person name="Li K."/>
            <person name="Li Q."/>
            <person name="Liu X."/>
            <person name="Ma X."/>
            <person name="Naidoo K."/>
            <person name="Pethybridge S.J."/>
            <person name="Sun J."/>
            <person name="Steenkamp E.T."/>
            <person name="van der Nest M.A."/>
            <person name="van Wyk S."/>
            <person name="Wingfield M.J."/>
            <person name="Xiong C."/>
            <person name="Yue Q."/>
            <person name="Zhang X."/>
        </authorList>
    </citation>
    <scope>NUCLEOTIDE SEQUENCE [LARGE SCALE GENOMIC DNA]</scope>
    <source>
        <strain evidence="9 10">BP6252</strain>
    </source>
</reference>
<dbReference type="InterPro" id="IPR000420">
    <property type="entry name" value="Yeast_PIR_rpt"/>
</dbReference>
<dbReference type="PROSITE" id="PS50256">
    <property type="entry name" value="PIR_REPEAT_2"/>
    <property type="match status" value="3"/>
</dbReference>
<keyword evidence="4 7" id="KW-0732">Signal</keyword>
<feature type="chain" id="PRO_5017605873" description="Cell wall mannoprotein PIR1-like C-terminal domain-containing protein" evidence="7">
    <location>
        <begin position="17"/>
        <end position="304"/>
    </location>
</feature>
<dbReference type="PANTHER" id="PTHR47254:SF1">
    <property type="entry name" value="CELL WALL MANNOPROTEIN CIS3-RELATED"/>
    <property type="match status" value="1"/>
</dbReference>
<sequence>MQFTFALAALAAVAYASPAPQVTGAIAPTGSAPSGFSTSYSGTFQITAVNVTSLGKREVSKRGACGTPGSLTLTLVNGVLTDGEKRVGYIASNYQFQFDLPPQTGAIYTTGWSVGANSSLALGSSAIFYQCLSGSFYNLYDRSWAPQCVPIVIEVLPCGGSSGGAVTQLTDGQPQAPTSTGSAAPCAVTQIKDGQIQVSSCTAAPTKAPVTQISDGQIQAPTSVRIPITQISDGQIQAPPPTQTPTQTKVPISQITDGQIQAPTGASNATASKTPVPYTGGAGMKTLEAQFAAAVVGLAAVLLL</sequence>
<keyword evidence="10" id="KW-1185">Reference proteome</keyword>
<dbReference type="Pfam" id="PF00399">
    <property type="entry name" value="PIR"/>
    <property type="match status" value="4"/>
</dbReference>
<keyword evidence="5" id="KW-0677">Repeat</keyword>
<evidence type="ECO:0000259" key="8">
    <source>
        <dbReference type="Pfam" id="PF22799"/>
    </source>
</evidence>
<evidence type="ECO:0000256" key="6">
    <source>
        <dbReference type="ARBA" id="ARBA00038219"/>
    </source>
</evidence>
<keyword evidence="2" id="KW-0134">Cell wall</keyword>
<dbReference type="InterPro" id="IPR054508">
    <property type="entry name" value="PIR1-like_C"/>
</dbReference>
<organism evidence="9 10">
    <name type="scientific">Coleophoma cylindrospora</name>
    <dbReference type="NCBI Taxonomy" id="1849047"/>
    <lineage>
        <taxon>Eukaryota</taxon>
        <taxon>Fungi</taxon>
        <taxon>Dikarya</taxon>
        <taxon>Ascomycota</taxon>
        <taxon>Pezizomycotina</taxon>
        <taxon>Leotiomycetes</taxon>
        <taxon>Helotiales</taxon>
        <taxon>Dermateaceae</taxon>
        <taxon>Coleophoma</taxon>
    </lineage>
</organism>
<dbReference type="Pfam" id="PF22799">
    <property type="entry name" value="PIR1-like_C"/>
    <property type="match status" value="1"/>
</dbReference>